<accession>A0A0F9KXY6</accession>
<dbReference type="InterPro" id="IPR000330">
    <property type="entry name" value="SNF2_N"/>
</dbReference>
<comment type="caution">
    <text evidence="2">The sequence shown here is derived from an EMBL/GenBank/DDBJ whole genome shotgun (WGS) entry which is preliminary data.</text>
</comment>
<dbReference type="AlphaFoldDB" id="A0A0F9KXY6"/>
<dbReference type="Gene3D" id="3.40.50.300">
    <property type="entry name" value="P-loop containing nucleotide triphosphate hydrolases"/>
    <property type="match status" value="1"/>
</dbReference>
<proteinExistence type="predicted"/>
<dbReference type="InterPro" id="IPR025475">
    <property type="entry name" value="DUF4326"/>
</dbReference>
<dbReference type="InterPro" id="IPR038718">
    <property type="entry name" value="SNF2-like_sf"/>
</dbReference>
<gene>
    <name evidence="2" type="ORF">LCGC14_1347560</name>
</gene>
<dbReference type="SUPFAM" id="SSF52540">
    <property type="entry name" value="P-loop containing nucleoside triphosphate hydrolases"/>
    <property type="match status" value="2"/>
</dbReference>
<dbReference type="PANTHER" id="PTHR10799">
    <property type="entry name" value="SNF2/RAD54 HELICASE FAMILY"/>
    <property type="match status" value="1"/>
</dbReference>
<dbReference type="InterPro" id="IPR027417">
    <property type="entry name" value="P-loop_NTPase"/>
</dbReference>
<dbReference type="Pfam" id="PF00271">
    <property type="entry name" value="Helicase_C"/>
    <property type="match status" value="1"/>
</dbReference>
<dbReference type="PROSITE" id="PS51194">
    <property type="entry name" value="HELICASE_CTER"/>
    <property type="match status" value="1"/>
</dbReference>
<evidence type="ECO:0000313" key="2">
    <source>
        <dbReference type="EMBL" id="KKM79676.1"/>
    </source>
</evidence>
<reference evidence="2" key="1">
    <citation type="journal article" date="2015" name="Nature">
        <title>Complex archaea that bridge the gap between prokaryotes and eukaryotes.</title>
        <authorList>
            <person name="Spang A."/>
            <person name="Saw J.H."/>
            <person name="Jorgensen S.L."/>
            <person name="Zaremba-Niedzwiedzka K."/>
            <person name="Martijn J."/>
            <person name="Lind A.E."/>
            <person name="van Eijk R."/>
            <person name="Schleper C."/>
            <person name="Guy L."/>
            <person name="Ettema T.J."/>
        </authorList>
    </citation>
    <scope>NUCLEOTIDE SEQUENCE</scope>
</reference>
<dbReference type="InterPro" id="IPR001650">
    <property type="entry name" value="Helicase_C-like"/>
</dbReference>
<feature type="domain" description="Helicase C-terminal" evidence="1">
    <location>
        <begin position="410"/>
        <end position="560"/>
    </location>
</feature>
<evidence type="ECO:0000259" key="1">
    <source>
        <dbReference type="PROSITE" id="PS51194"/>
    </source>
</evidence>
<protein>
    <recommendedName>
        <fullName evidence="1">Helicase C-terminal domain-containing protein</fullName>
    </recommendedName>
</protein>
<dbReference type="Pfam" id="PF00176">
    <property type="entry name" value="SNF2-rel_dom"/>
    <property type="match status" value="1"/>
</dbReference>
<organism evidence="2">
    <name type="scientific">marine sediment metagenome</name>
    <dbReference type="NCBI Taxonomy" id="412755"/>
    <lineage>
        <taxon>unclassified sequences</taxon>
        <taxon>metagenomes</taxon>
        <taxon>ecological metagenomes</taxon>
    </lineage>
</organism>
<sequence length="569" mass="65795">MRHQRDALRYACGLDHPFLAMEMRLGKTLTTIRRLLMYTPLRPSSGLRLLIIAPNSALGSWERELADEGETDIVFLQGTRAERLELLGAGARWNLINKEGWRHLPEIGNRRYCDTCAGNGTRRKPHGATVVNMKTDEYTMRIDRRSKWGNQFKIVRGQMTRAQSIKAYRDWFPSQQHLVDALPELIDQDLGCWCKPLSCHGDVLLSLLKAQMSMEPCPDCGGKGHTSMAPEYFWDAVVLDESTFVKFPRSQVTHFFLSNFHDVPHRWALTGLPAPEGPLDLWTQLAWLNGHSFGCNSYWQFRVRHFEPDAIGFSWTPKPGVTQMIEAELASKAFCLRRQDAGMSTPKVYERREVELPPKMREAYDKAEELFVLEYEDDEIARTVWATQRWHWLRQLCGGFIEQRLYWSGKIDELVSLVTGELVKEQVVIWFAYNVELRACLEALRKKRVRAEVMLGDVKPDRRRELERHFRRGWFRAFLIQEAVAETGLDLSTADTAIYFSNHPGLEKRAQSEDRLIHPKKKSPCLYIDLVVKDSVEEVVCEQLGLKKWRSQRTFDRAVVAGIKARRSV</sequence>
<dbReference type="Pfam" id="PF14216">
    <property type="entry name" value="DUF4326"/>
    <property type="match status" value="1"/>
</dbReference>
<dbReference type="Gene3D" id="3.40.50.10810">
    <property type="entry name" value="Tandem AAA-ATPase domain"/>
    <property type="match status" value="2"/>
</dbReference>
<dbReference type="GO" id="GO:0005524">
    <property type="term" value="F:ATP binding"/>
    <property type="evidence" value="ECO:0007669"/>
    <property type="project" value="InterPro"/>
</dbReference>
<dbReference type="EMBL" id="LAZR01008302">
    <property type="protein sequence ID" value="KKM79676.1"/>
    <property type="molecule type" value="Genomic_DNA"/>
</dbReference>
<name>A0A0F9KXY6_9ZZZZ</name>